<keyword evidence="16" id="KW-1185">Reference proteome</keyword>
<evidence type="ECO:0000256" key="6">
    <source>
        <dbReference type="ARBA" id="ARBA00022679"/>
    </source>
</evidence>
<evidence type="ECO:0000256" key="4">
    <source>
        <dbReference type="ARBA" id="ARBA00022596"/>
    </source>
</evidence>
<dbReference type="InterPro" id="IPR036075">
    <property type="entry name" value="ARMT-1-like_metal-bd_sf"/>
</dbReference>
<evidence type="ECO:0000313" key="15">
    <source>
        <dbReference type="EMBL" id="KAJ0400490.1"/>
    </source>
</evidence>
<dbReference type="FunFam" id="3.40.50.10880:FF:000002">
    <property type="entry name" value="Acidic residue methyltransferase 1"/>
    <property type="match status" value="1"/>
</dbReference>
<dbReference type="InterPro" id="IPR002791">
    <property type="entry name" value="ARMT1-like_metal-bd"/>
</dbReference>
<reference evidence="15" key="1">
    <citation type="submission" date="2021-12" db="EMBL/GenBank/DDBJ databases">
        <title>Prjna785345.</title>
        <authorList>
            <person name="Rujirawat T."/>
            <person name="Krajaejun T."/>
        </authorList>
    </citation>
    <scope>NUCLEOTIDE SEQUENCE</scope>
    <source>
        <strain evidence="15">Pi057C3</strain>
    </source>
</reference>
<evidence type="ECO:0000256" key="3">
    <source>
        <dbReference type="ARBA" id="ARBA00009519"/>
    </source>
</evidence>
<comment type="caution">
    <text evidence="15">The sequence shown here is derived from an EMBL/GenBank/DDBJ whole genome shotgun (WGS) entry which is preliminary data.</text>
</comment>
<feature type="domain" description="Damage-control phosphatase ARMT1-like metal-binding" evidence="14">
    <location>
        <begin position="57"/>
        <end position="400"/>
    </location>
</feature>
<dbReference type="PANTHER" id="PTHR12260:SF6">
    <property type="entry name" value="DAMAGE-CONTROL PHOSPHATASE ARMT1"/>
    <property type="match status" value="1"/>
</dbReference>
<evidence type="ECO:0000256" key="13">
    <source>
        <dbReference type="RuleBase" id="RU367030"/>
    </source>
</evidence>
<gene>
    <name evidence="15" type="ORF">P43SY_006669</name>
</gene>
<evidence type="ECO:0000256" key="5">
    <source>
        <dbReference type="ARBA" id="ARBA00022603"/>
    </source>
</evidence>
<comment type="domain">
    <text evidence="13">Subfamily III proteins have a conserved RTxK motif about 40-50 residues from the C-terminus; the threonine may be replaced by serine or cysteine.</text>
</comment>
<keyword evidence="9 13" id="KW-0378">Hydrolase</keyword>
<evidence type="ECO:0000256" key="1">
    <source>
        <dbReference type="ARBA" id="ARBA00000807"/>
    </source>
</evidence>
<dbReference type="Gene3D" id="1.20.930.60">
    <property type="match status" value="1"/>
</dbReference>
<protein>
    <recommendedName>
        <fullName evidence="13">Sugar phosphate phosphatase</fullName>
        <ecNumber evidence="13">3.1.3.-</ecNumber>
    </recommendedName>
</protein>
<dbReference type="SUPFAM" id="SSF111321">
    <property type="entry name" value="AF1104-like"/>
    <property type="match status" value="1"/>
</dbReference>
<comment type="cofactor">
    <cofactor evidence="13">
        <name>Mn(2+)</name>
        <dbReference type="ChEBI" id="CHEBI:29035"/>
    </cofactor>
    <cofactor evidence="13">
        <name>Ni(2+)</name>
        <dbReference type="ChEBI" id="CHEBI:49786"/>
    </cofactor>
</comment>
<evidence type="ECO:0000256" key="7">
    <source>
        <dbReference type="ARBA" id="ARBA00022691"/>
    </source>
</evidence>
<sequence>MSSVSATFLQELERHELLHSHVKGSFANDSFIDRLPNLVRDVARRNASRLSAEQTARLMQLADDLVRDARIPMPDEVVGKQGAISDHWARLLAGKNYTWQRSPWFLSEHYMFHALLIISGFFETGVDPFHPTKVAELEGASPWALLQSAVEISALPDTEKSRDALLKRLIKLCLWGNKADGCYTKVKDTISGDNASLEVDDKYLLVDHSEDVVQLLEDARHRRASHPSSAPTQVQWINDNCGTELLLDLALADHLLTHGWCDSVVMNVKGEPMYISDACAADVLEHIEAMRQPGRTAEIKALGDRLAEFVAQKKLMVRPDLFWNKYTFYWEMPEDLAARFAKDASLVILKGDLNYRRLLGDRMWPATTPLREAVPYFPAPFVSFRTLKSNPIVGLSAEQEMQLEKEDAEWRFNGKRGTIMGVLRK</sequence>
<dbReference type="AlphaFoldDB" id="A0AAD5M336"/>
<evidence type="ECO:0000256" key="11">
    <source>
        <dbReference type="ARBA" id="ARBA00045980"/>
    </source>
</evidence>
<keyword evidence="7" id="KW-0949">S-adenosyl-L-methionine</keyword>
<evidence type="ECO:0000256" key="8">
    <source>
        <dbReference type="ARBA" id="ARBA00022723"/>
    </source>
</evidence>
<evidence type="ECO:0000256" key="2">
    <source>
        <dbReference type="ARBA" id="ARBA00001326"/>
    </source>
</evidence>
<comment type="similarity">
    <text evidence="3 13">Belongs to the damage-control phosphatase family. Sugar phosphate phosphatase III subfamily.</text>
</comment>
<dbReference type="GO" id="GO:0008168">
    <property type="term" value="F:methyltransferase activity"/>
    <property type="evidence" value="ECO:0007669"/>
    <property type="project" value="UniProtKB-KW"/>
</dbReference>
<comment type="catalytic activity">
    <reaction evidence="12 13">
        <text>beta-D-fructose 6-phosphate = dihydroxyacetone + D-glyceraldehyde 3-phosphate</text>
        <dbReference type="Rhea" id="RHEA:28002"/>
        <dbReference type="ChEBI" id="CHEBI:16016"/>
        <dbReference type="ChEBI" id="CHEBI:57634"/>
        <dbReference type="ChEBI" id="CHEBI:59776"/>
    </reaction>
</comment>
<keyword evidence="5" id="KW-0489">Methyltransferase</keyword>
<keyword evidence="8 13" id="KW-0479">Metal-binding</keyword>
<proteinExistence type="inferred from homology"/>
<evidence type="ECO:0000259" key="14">
    <source>
        <dbReference type="Pfam" id="PF01937"/>
    </source>
</evidence>
<dbReference type="GO" id="GO:0016791">
    <property type="term" value="F:phosphatase activity"/>
    <property type="evidence" value="ECO:0007669"/>
    <property type="project" value="TreeGrafter"/>
</dbReference>
<comment type="catalytic activity">
    <reaction evidence="2 13">
        <text>beta-D-fructose 1-phosphate + H2O = D-fructose + phosphate</text>
        <dbReference type="Rhea" id="RHEA:35603"/>
        <dbReference type="ChEBI" id="CHEBI:15377"/>
        <dbReference type="ChEBI" id="CHEBI:37721"/>
        <dbReference type="ChEBI" id="CHEBI:43474"/>
        <dbReference type="ChEBI" id="CHEBI:138881"/>
    </reaction>
</comment>
<keyword evidence="4" id="KW-0533">Nickel</keyword>
<dbReference type="GO" id="GO:0005634">
    <property type="term" value="C:nucleus"/>
    <property type="evidence" value="ECO:0007669"/>
    <property type="project" value="TreeGrafter"/>
</dbReference>
<evidence type="ECO:0000256" key="10">
    <source>
        <dbReference type="ARBA" id="ARBA00023211"/>
    </source>
</evidence>
<dbReference type="GO" id="GO:0046872">
    <property type="term" value="F:metal ion binding"/>
    <property type="evidence" value="ECO:0007669"/>
    <property type="project" value="UniProtKB-UniRule"/>
</dbReference>
<keyword evidence="6" id="KW-0808">Transferase</keyword>
<evidence type="ECO:0000256" key="12">
    <source>
        <dbReference type="ARBA" id="ARBA00048809"/>
    </source>
</evidence>
<dbReference type="Pfam" id="PF01937">
    <property type="entry name" value="ARMT1-like_dom"/>
    <property type="match status" value="1"/>
</dbReference>
<evidence type="ECO:0000256" key="9">
    <source>
        <dbReference type="ARBA" id="ARBA00022801"/>
    </source>
</evidence>
<dbReference type="GO" id="GO:0032259">
    <property type="term" value="P:methylation"/>
    <property type="evidence" value="ECO:0007669"/>
    <property type="project" value="UniProtKB-KW"/>
</dbReference>
<dbReference type="Gene3D" id="3.40.50.10880">
    <property type="entry name" value="Uncharacterised protein PF01937, DUF89, domain 3"/>
    <property type="match status" value="1"/>
</dbReference>
<dbReference type="EMBL" id="JAKCXM010000153">
    <property type="protein sequence ID" value="KAJ0400490.1"/>
    <property type="molecule type" value="Genomic_DNA"/>
</dbReference>
<organism evidence="15 16">
    <name type="scientific">Pythium insidiosum</name>
    <name type="common">Pythiosis disease agent</name>
    <dbReference type="NCBI Taxonomy" id="114742"/>
    <lineage>
        <taxon>Eukaryota</taxon>
        <taxon>Sar</taxon>
        <taxon>Stramenopiles</taxon>
        <taxon>Oomycota</taxon>
        <taxon>Peronosporomycetes</taxon>
        <taxon>Pythiales</taxon>
        <taxon>Pythiaceae</taxon>
        <taxon>Pythium</taxon>
    </lineage>
</organism>
<keyword evidence="10 13" id="KW-0464">Manganese</keyword>
<dbReference type="Proteomes" id="UP001209570">
    <property type="component" value="Unassembled WGS sequence"/>
</dbReference>
<dbReference type="EC" id="3.1.3.-" evidence="13"/>
<name>A0AAD5M336_PYTIN</name>
<dbReference type="InterPro" id="IPR039763">
    <property type="entry name" value="ARMT1"/>
</dbReference>
<evidence type="ECO:0000313" key="16">
    <source>
        <dbReference type="Proteomes" id="UP001209570"/>
    </source>
</evidence>
<comment type="function">
    <text evidence="11">Metal-dependent phosphatase that shows phosphatase activity against several substrates, including fructose-1-phosphate and fructose-6-phosphate. Its preference for fructose-1-phosphate, a strong glycating agent that causes DNA damage rather than a canonical yeast metabolite, suggests a damage-control function in hexose phosphate metabolism. Has also been shown to have O-methyltransferase activity that methylates glutamate residues of target proteins to form gamma-glutamyl methyl ester residues. Possibly methylates PCNA, suggesting it is involved in the DNA damage response.</text>
</comment>
<accession>A0AAD5M336</accession>
<dbReference type="PANTHER" id="PTHR12260">
    <property type="entry name" value="DAMAGE-CONTROL PHOSPHATASE ARMT1"/>
    <property type="match status" value="1"/>
</dbReference>
<comment type="catalytic activity">
    <reaction evidence="1">
        <text>L-glutamyl-[protein] + S-adenosyl-L-methionine = [protein]-L-glutamate 5-O-methyl ester + S-adenosyl-L-homocysteine</text>
        <dbReference type="Rhea" id="RHEA:24452"/>
        <dbReference type="Rhea" id="RHEA-COMP:10208"/>
        <dbReference type="Rhea" id="RHEA-COMP:10311"/>
        <dbReference type="ChEBI" id="CHEBI:29973"/>
        <dbReference type="ChEBI" id="CHEBI:57856"/>
        <dbReference type="ChEBI" id="CHEBI:59789"/>
        <dbReference type="ChEBI" id="CHEBI:82795"/>
    </reaction>
</comment>
<dbReference type="GO" id="GO:0006974">
    <property type="term" value="P:DNA damage response"/>
    <property type="evidence" value="ECO:0007669"/>
    <property type="project" value="TreeGrafter"/>
</dbReference>